<accession>A0AAV7I8F6</accession>
<dbReference type="GO" id="GO:0030215">
    <property type="term" value="F:semaphorin receptor binding"/>
    <property type="evidence" value="ECO:0007669"/>
    <property type="project" value="InterPro"/>
</dbReference>
<dbReference type="EMBL" id="JAHXZJ010002237">
    <property type="protein sequence ID" value="KAH0545688.1"/>
    <property type="molecule type" value="Genomic_DNA"/>
</dbReference>
<dbReference type="SUPFAM" id="SSF101912">
    <property type="entry name" value="Sema domain"/>
    <property type="match status" value="1"/>
</dbReference>
<keyword evidence="1" id="KW-0221">Differentiation</keyword>
<evidence type="ECO:0000313" key="5">
    <source>
        <dbReference type="Proteomes" id="UP000826195"/>
    </source>
</evidence>
<dbReference type="GO" id="GO:0007411">
    <property type="term" value="P:axon guidance"/>
    <property type="evidence" value="ECO:0007669"/>
    <property type="project" value="TreeGrafter"/>
</dbReference>
<name>A0AAV7I8F6_COTGL</name>
<reference evidence="4 5" key="1">
    <citation type="journal article" date="2021" name="J. Hered.">
        <title>A chromosome-level genome assembly of the parasitoid wasp, Cotesia glomerata (Hymenoptera: Braconidae).</title>
        <authorList>
            <person name="Pinto B.J."/>
            <person name="Weis J.J."/>
            <person name="Gamble T."/>
            <person name="Ode P.J."/>
            <person name="Paul R."/>
            <person name="Zaspel J.M."/>
        </authorList>
    </citation>
    <scope>NUCLEOTIDE SEQUENCE [LARGE SCALE GENOMIC DNA]</scope>
    <source>
        <strain evidence="4">CgM1</strain>
    </source>
</reference>
<dbReference type="InterPro" id="IPR015943">
    <property type="entry name" value="WD40/YVTN_repeat-like_dom_sf"/>
</dbReference>
<dbReference type="PANTHER" id="PTHR11036">
    <property type="entry name" value="SEMAPHORIN"/>
    <property type="match status" value="1"/>
</dbReference>
<dbReference type="GO" id="GO:0030335">
    <property type="term" value="P:positive regulation of cell migration"/>
    <property type="evidence" value="ECO:0007669"/>
    <property type="project" value="TreeGrafter"/>
</dbReference>
<dbReference type="GO" id="GO:0071526">
    <property type="term" value="P:semaphorin-plexin signaling pathway"/>
    <property type="evidence" value="ECO:0007669"/>
    <property type="project" value="TreeGrafter"/>
</dbReference>
<dbReference type="AlphaFoldDB" id="A0AAV7I8F6"/>
<dbReference type="InterPro" id="IPR036352">
    <property type="entry name" value="Semap_dom_sf"/>
</dbReference>
<dbReference type="GO" id="GO:0005886">
    <property type="term" value="C:plasma membrane"/>
    <property type="evidence" value="ECO:0007669"/>
    <property type="project" value="TreeGrafter"/>
</dbReference>
<dbReference type="PROSITE" id="PS51004">
    <property type="entry name" value="SEMA"/>
    <property type="match status" value="1"/>
</dbReference>
<evidence type="ECO:0000313" key="4">
    <source>
        <dbReference type="EMBL" id="KAH0545688.1"/>
    </source>
</evidence>
<dbReference type="InterPro" id="IPR001627">
    <property type="entry name" value="Semap_dom"/>
</dbReference>
<evidence type="ECO:0000259" key="3">
    <source>
        <dbReference type="PROSITE" id="PS51004"/>
    </source>
</evidence>
<dbReference type="GO" id="GO:0045499">
    <property type="term" value="F:chemorepellent activity"/>
    <property type="evidence" value="ECO:0007669"/>
    <property type="project" value="TreeGrafter"/>
</dbReference>
<organism evidence="4 5">
    <name type="scientific">Cotesia glomerata</name>
    <name type="common">Lepidopteran parasitic wasp</name>
    <name type="synonym">Apanteles glomeratus</name>
    <dbReference type="NCBI Taxonomy" id="32391"/>
    <lineage>
        <taxon>Eukaryota</taxon>
        <taxon>Metazoa</taxon>
        <taxon>Ecdysozoa</taxon>
        <taxon>Arthropoda</taxon>
        <taxon>Hexapoda</taxon>
        <taxon>Insecta</taxon>
        <taxon>Pterygota</taxon>
        <taxon>Neoptera</taxon>
        <taxon>Endopterygota</taxon>
        <taxon>Hymenoptera</taxon>
        <taxon>Apocrita</taxon>
        <taxon>Ichneumonoidea</taxon>
        <taxon>Braconidae</taxon>
        <taxon>Microgastrinae</taxon>
        <taxon>Cotesia</taxon>
    </lineage>
</organism>
<dbReference type="Gene3D" id="2.130.10.10">
    <property type="entry name" value="YVTN repeat-like/Quinoprotein amine dehydrogenase"/>
    <property type="match status" value="1"/>
</dbReference>
<dbReference type="Proteomes" id="UP000826195">
    <property type="component" value="Unassembled WGS sequence"/>
</dbReference>
<comment type="caution">
    <text evidence="2">Lacks conserved residue(s) required for the propagation of feature annotation.</text>
</comment>
<evidence type="ECO:0000256" key="1">
    <source>
        <dbReference type="ARBA" id="ARBA00022782"/>
    </source>
</evidence>
<proteinExistence type="predicted"/>
<dbReference type="PANTHER" id="PTHR11036:SF127">
    <property type="entry name" value="SEMAPHORIN-1A"/>
    <property type="match status" value="1"/>
</dbReference>
<sequence>MRGVHASGQCFTREVIGQRFLGNESHVEHFKLLERAPTFILIGARNAIYNISLHDLSEIADQESRLSTATLVVVLDYTQQRQAALTGHSLSRSKNSPPFAHNLIHIGRLHGSRRVQWSSSAAHREMCNLKGASEDDCQNYVRVFGRQGPNKFIACGTNAYKPQCKQFLRTCFVFSGFEKREKALTVTSVTQTRKLIKYLTNGDRHHEYIGSYLSKRSTCTSTLVCVFFSLIRVSVWISHSKHGAVPNSGCNNVSVDRRRAKRMRPSRG</sequence>
<comment type="caution">
    <text evidence="4">The sequence shown here is derived from an EMBL/GenBank/DDBJ whole genome shotgun (WGS) entry which is preliminary data.</text>
</comment>
<keyword evidence="5" id="KW-1185">Reference proteome</keyword>
<feature type="domain" description="Sema" evidence="3">
    <location>
        <begin position="1"/>
        <end position="268"/>
    </location>
</feature>
<gene>
    <name evidence="4" type="ORF">KQX54_002378</name>
</gene>
<evidence type="ECO:0000256" key="2">
    <source>
        <dbReference type="PROSITE-ProRule" id="PRU00352"/>
    </source>
</evidence>
<dbReference type="InterPro" id="IPR027231">
    <property type="entry name" value="Semaphorin"/>
</dbReference>
<protein>
    <recommendedName>
        <fullName evidence="3">Sema domain-containing protein</fullName>
    </recommendedName>
</protein>